<keyword evidence="2" id="KW-1185">Reference proteome</keyword>
<dbReference type="HOGENOM" id="CLU_905531_0_0_5"/>
<dbReference type="KEGG" id="mag:amb2386"/>
<sequence length="295" mass="32463">MDLFDLMSQGREDKALDRLEGMLALYESETEAEQDEALERARAFCDLEWGSYPAGLDILARRWARRTGDGAEAAMQALRLHEEGAKPGAIIRAVRLRRLRELSRMDEREMLIARHGSVEAVLRPTEFEEIFVAAGEGCDTAAALDAAVAAAHPMPASVEAAREECLRWDARLRQMELVSDTETLPPALPPACAARRRQVEAAWGRGRPAVTIADFSARLEFWSGRGGDDCSGYGILVADFQALSKALSTRAPGQSTKDRARALKQANPEWSLARIGKELGISRQAVHKHLKASTK</sequence>
<organism evidence="1 2">
    <name type="scientific">Paramagnetospirillum magneticum (strain ATCC 700264 / AMB-1)</name>
    <name type="common">Magnetospirillum magneticum</name>
    <dbReference type="NCBI Taxonomy" id="342108"/>
    <lineage>
        <taxon>Bacteria</taxon>
        <taxon>Pseudomonadati</taxon>
        <taxon>Pseudomonadota</taxon>
        <taxon>Alphaproteobacteria</taxon>
        <taxon>Rhodospirillales</taxon>
        <taxon>Magnetospirillaceae</taxon>
        <taxon>Paramagnetospirillum</taxon>
    </lineage>
</organism>
<evidence type="ECO:0000313" key="2">
    <source>
        <dbReference type="Proteomes" id="UP000007058"/>
    </source>
</evidence>
<dbReference type="STRING" id="342108.amb2386"/>
<gene>
    <name evidence="1" type="ordered locus">amb2386</name>
</gene>
<name>Q2W4N5_PARM1</name>
<evidence type="ECO:0000313" key="1">
    <source>
        <dbReference type="EMBL" id="BAE51190.1"/>
    </source>
</evidence>
<dbReference type="OrthoDB" id="7346411at2"/>
<proteinExistence type="predicted"/>
<dbReference type="Proteomes" id="UP000007058">
    <property type="component" value="Chromosome"/>
</dbReference>
<dbReference type="EMBL" id="AP007255">
    <property type="protein sequence ID" value="BAE51190.1"/>
    <property type="molecule type" value="Genomic_DNA"/>
</dbReference>
<reference evidence="1 2" key="1">
    <citation type="journal article" date="2005" name="DNA Res.">
        <title>Complete genome sequence of the facultative anaerobic magnetotactic bacterium Magnetospirillum sp. strain AMB-1.</title>
        <authorList>
            <person name="Matsunaga T."/>
            <person name="Okamura Y."/>
            <person name="Fukuda Y."/>
            <person name="Wahyudi A.T."/>
            <person name="Murase Y."/>
            <person name="Takeyama H."/>
        </authorList>
    </citation>
    <scope>NUCLEOTIDE SEQUENCE [LARGE SCALE GENOMIC DNA]</scope>
    <source>
        <strain evidence="2">ATCC 700264 / AMB-1</strain>
    </source>
</reference>
<dbReference type="AlphaFoldDB" id="Q2W4N5"/>
<accession>Q2W4N5</accession>
<dbReference type="RefSeq" id="WP_011384782.1">
    <property type="nucleotide sequence ID" value="NC_007626.1"/>
</dbReference>
<protein>
    <submittedName>
        <fullName evidence="1">Uncharacterized protein</fullName>
    </submittedName>
</protein>